<comment type="caution">
    <text evidence="3">The sequence shown here is derived from an EMBL/GenBank/DDBJ whole genome shotgun (WGS) entry which is preliminary data.</text>
</comment>
<evidence type="ECO:0000256" key="2">
    <source>
        <dbReference type="SAM" id="SignalP"/>
    </source>
</evidence>
<dbReference type="Proteomes" id="UP000297280">
    <property type="component" value="Unassembled WGS sequence"/>
</dbReference>
<gene>
    <name evidence="3" type="ORF">BPOR_0146g00150</name>
</gene>
<evidence type="ECO:0000313" key="4">
    <source>
        <dbReference type="Proteomes" id="UP000297280"/>
    </source>
</evidence>
<feature type="region of interest" description="Disordered" evidence="1">
    <location>
        <begin position="200"/>
        <end position="219"/>
    </location>
</feature>
<feature type="compositionally biased region" description="Polar residues" evidence="1">
    <location>
        <begin position="200"/>
        <end position="210"/>
    </location>
</feature>
<feature type="compositionally biased region" description="Polar residues" evidence="1">
    <location>
        <begin position="60"/>
        <end position="77"/>
    </location>
</feature>
<feature type="region of interest" description="Disordered" evidence="1">
    <location>
        <begin position="60"/>
        <end position="93"/>
    </location>
</feature>
<sequence>MHSILARSLALLSVSTYFSTVSILPQTSPDLQNALGYNIAEATFSPSTVIDSKTSLATSVSTIPSDKSSSTIPLNQRRNTDTEHKKKLPPRNLGPFGQEGFNLATYLDTDLSNTVVAVTSQILAPVPSITSSEKFLIPTTTITVPASTIYYTEATVTITQTTITITARGIGTFATHSPISQLQENKVSAPPQTFHTITTDRASTRASSIPGQREGKRGLEEEKKACEALGEEEVLGCLEAEGLLVPWTTRMEVLEGKTMVMVEVSVGTGWGRRAMEARATGRG</sequence>
<dbReference type="STRING" id="87229.A0A4Z1KVZ2"/>
<keyword evidence="2" id="KW-0732">Signal</keyword>
<name>A0A4Z1KVZ2_9HELO</name>
<feature type="chain" id="PRO_5021218275" evidence="2">
    <location>
        <begin position="21"/>
        <end position="283"/>
    </location>
</feature>
<organism evidence="3 4">
    <name type="scientific">Botrytis porri</name>
    <dbReference type="NCBI Taxonomy" id="87229"/>
    <lineage>
        <taxon>Eukaryota</taxon>
        <taxon>Fungi</taxon>
        <taxon>Dikarya</taxon>
        <taxon>Ascomycota</taxon>
        <taxon>Pezizomycotina</taxon>
        <taxon>Leotiomycetes</taxon>
        <taxon>Helotiales</taxon>
        <taxon>Sclerotiniaceae</taxon>
        <taxon>Botrytis</taxon>
    </lineage>
</organism>
<accession>A0A4Z1KVZ2</accession>
<dbReference type="AlphaFoldDB" id="A0A4Z1KVZ2"/>
<feature type="signal peptide" evidence="2">
    <location>
        <begin position="1"/>
        <end position="20"/>
    </location>
</feature>
<reference evidence="3 4" key="1">
    <citation type="submission" date="2017-12" db="EMBL/GenBank/DDBJ databases">
        <title>Comparative genomics of Botrytis spp.</title>
        <authorList>
            <person name="Valero-Jimenez C.A."/>
            <person name="Tapia P."/>
            <person name="Veloso J."/>
            <person name="Silva-Moreno E."/>
            <person name="Staats M."/>
            <person name="Valdes J.H."/>
            <person name="Van Kan J.A.L."/>
        </authorList>
    </citation>
    <scope>NUCLEOTIDE SEQUENCE [LARGE SCALE GENOMIC DNA]</scope>
    <source>
        <strain evidence="3 4">MUCL3349</strain>
    </source>
</reference>
<proteinExistence type="predicted"/>
<keyword evidence="4" id="KW-1185">Reference proteome</keyword>
<dbReference type="EMBL" id="PQXO01000146">
    <property type="protein sequence ID" value="TGO88712.1"/>
    <property type="molecule type" value="Genomic_DNA"/>
</dbReference>
<protein>
    <submittedName>
        <fullName evidence="3">Uncharacterized protein</fullName>
    </submittedName>
</protein>
<evidence type="ECO:0000313" key="3">
    <source>
        <dbReference type="EMBL" id="TGO88712.1"/>
    </source>
</evidence>
<evidence type="ECO:0000256" key="1">
    <source>
        <dbReference type="SAM" id="MobiDB-lite"/>
    </source>
</evidence>